<dbReference type="eggNOG" id="COG3857">
    <property type="taxonomic scope" value="Bacteria"/>
</dbReference>
<keyword evidence="5" id="KW-0347">Helicase</keyword>
<gene>
    <name evidence="13" type="ORF">HMPREF9708_01491</name>
</gene>
<proteinExistence type="predicted"/>
<evidence type="ECO:0000256" key="2">
    <source>
        <dbReference type="ARBA" id="ARBA00022741"/>
    </source>
</evidence>
<feature type="region of interest" description="Disordered" evidence="10">
    <location>
        <begin position="664"/>
        <end position="697"/>
    </location>
</feature>
<dbReference type="HOGENOM" id="CLU_007838_0_0_9"/>
<dbReference type="STRING" id="883113.HMPREF9708_01491"/>
<feature type="compositionally biased region" description="Basic and acidic residues" evidence="10">
    <location>
        <begin position="664"/>
        <end position="678"/>
    </location>
</feature>
<evidence type="ECO:0000256" key="8">
    <source>
        <dbReference type="ARBA" id="ARBA00023125"/>
    </source>
</evidence>
<evidence type="ECO:0000256" key="4">
    <source>
        <dbReference type="ARBA" id="ARBA00022801"/>
    </source>
</evidence>
<dbReference type="GO" id="GO:0004527">
    <property type="term" value="F:exonuclease activity"/>
    <property type="evidence" value="ECO:0007669"/>
    <property type="project" value="UniProtKB-KW"/>
</dbReference>
<keyword evidence="14" id="KW-1185">Reference proteome</keyword>
<dbReference type="SUPFAM" id="SSF52540">
    <property type="entry name" value="P-loop containing nucleoside triphosphate hydrolases"/>
    <property type="match status" value="1"/>
</dbReference>
<dbReference type="Gene3D" id="3.40.50.300">
    <property type="entry name" value="P-loop containing nucleotide triphosphate hydrolases"/>
    <property type="match status" value="4"/>
</dbReference>
<sequence length="1236" mass="141145">MPIQLITGDLAVDKKPVIVAQLLDLLRQDPSRQVYYIVPDHIKFEMESYILDTMRQAKQGGGASQETNPSVALFNLQVASFSRLNWFLSDGPAVKQDLSDLGLAMIVRQILRTHQDQLYVYKKQVRYQAFAEDLVALFKELIQGNIEPEDLVEEDLPRLEEAVLQDPKRLDQRRIKEVQVLYQAFLEALEGQSVANFSRHDQLIDQVRHSHLAKHYFVIDHHYYLTSQEWDLVINLAKASEGVWLTLPVSAADLKAQRKLPLNELAYETAQRAQQIAAQAQVPMLEPWEISQPAIHQHPDLARLAQAFQVSQNTYQLPAAGHELALDPDRCVFLEFDSVQNELTQVANRIHQLVTEEGYRYRDIRVMTRHMDRYQAIIDPIFKANAIPYFFDHARSMSDHPLFSLIQALRQLAAYHWPMESILQVVKSPLMAGLFHQQVPVLDPSDLDHALFLFENVVIANRYQGHRFYDLDLAWYFMSQDLAYVDHLGQSQDMTNQAVVVAIRQALVEALAPFIQKHQTKNLGQVWAKAFYQLLDQVGVLDQMKAWRDTAIAAGQISESRQHEQVWQVLMDCLDEFQLVYGQTAIRLDDFLEVLLAGLESGTYHIIPPTLDQVTFTNLVSPQVSPAKVTFVVGLDQQALPQKPADLPILTAANRQDLMARLKAEGDASAESRPKDVKGTGQVTETDQDVGSLDQEAGPVANLAESSSATGSRHKFLLDQASVSRGADQVYAYQLVLSARDYLYLSYAQVYDQVKLSPSPYLQQLVRLVDYDFISQPQWLGKYALMVSPTLQTLHTAYVQQEPVSQSLIERLAIYQAYPVLDLVEESFNFIRLPDKLDPDLSLALYGRDLNLSVSRVEQYYQDPFSHFLLYGLRLQEREEGQIDPATAGDYYHQVLDQVFTLQKERGLDLARLDVATWQDLVNQVLTQVGQLDQFQVFNQSPRFQAIRRQMQGRMHAFGHFLLRQAQQNPFQVLHTEVTFGGARGQGLQGFTYPLASKGHLTIRGKIDRIDGLVHQDQAYLQVIDYKSGQKNFNLVDAYYGLDLQVLTYLAVAHQHYPDHRLVGGFYQPILHKYETGKDLDWTGSASLQEDAYLRRNRLKGFVNQPAEVLSDLEVRQDAKGQSLIYPVTYTKSGYHKGYTLYFDDQDLATLLAYTHHKFVEAANRIQAGDIELAPYHKDRYTTSINRKFRVITGFDATQADNYQRYRHKTLDKDQVLTTMAEDLKDRRQAGKEANQ</sequence>
<evidence type="ECO:0000313" key="14">
    <source>
        <dbReference type="Proteomes" id="UP000006190"/>
    </source>
</evidence>
<keyword evidence="6" id="KW-0269">Exonuclease</keyword>
<keyword evidence="2" id="KW-0547">Nucleotide-binding</keyword>
<dbReference type="EMBL" id="AGEG01000016">
    <property type="protein sequence ID" value="EHR36230.1"/>
    <property type="molecule type" value="Genomic_DNA"/>
</dbReference>
<keyword evidence="4" id="KW-0378">Hydrolase</keyword>
<dbReference type="Proteomes" id="UP000006190">
    <property type="component" value="Unassembled WGS sequence"/>
</dbReference>
<dbReference type="GO" id="GO:0003677">
    <property type="term" value="F:DNA binding"/>
    <property type="evidence" value="ECO:0007669"/>
    <property type="project" value="UniProtKB-KW"/>
</dbReference>
<reference evidence="13 14" key="1">
    <citation type="submission" date="2012-01" db="EMBL/GenBank/DDBJ databases">
        <title>The Genome Sequence of Facklamia languida CCUG 37842.</title>
        <authorList>
            <consortium name="The Broad Institute Genome Sequencing Platform"/>
            <person name="Earl A."/>
            <person name="Ward D."/>
            <person name="Feldgarden M."/>
            <person name="Gevers D."/>
            <person name="Huys G."/>
            <person name="Young S.K."/>
            <person name="Zeng Q."/>
            <person name="Gargeya S."/>
            <person name="Fitzgerald M."/>
            <person name="Haas B."/>
            <person name="Abouelleil A."/>
            <person name="Alvarado L."/>
            <person name="Arachchi H.M."/>
            <person name="Berlin A."/>
            <person name="Chapman S.B."/>
            <person name="Gearin G."/>
            <person name="Goldberg J."/>
            <person name="Griggs A."/>
            <person name="Gujja S."/>
            <person name="Hansen M."/>
            <person name="Heiman D."/>
            <person name="Howarth C."/>
            <person name="Larimer J."/>
            <person name="Lui A."/>
            <person name="MacDonald P.J.P."/>
            <person name="McCowen C."/>
            <person name="Montmayeur A."/>
            <person name="Murphy C."/>
            <person name="Neiman D."/>
            <person name="Pearson M."/>
            <person name="Priest M."/>
            <person name="Roberts A."/>
            <person name="Saif S."/>
            <person name="Shea T."/>
            <person name="Sisk P."/>
            <person name="Stolte C."/>
            <person name="Sykes S."/>
            <person name="Wortman J."/>
            <person name="Nusbaum C."/>
            <person name="Birren B."/>
        </authorList>
    </citation>
    <scope>NUCLEOTIDE SEQUENCE [LARGE SCALE GENOMIC DNA]</scope>
    <source>
        <strain evidence="13 14">CCUG 37842</strain>
    </source>
</reference>
<keyword evidence="3" id="KW-0227">DNA damage</keyword>
<protein>
    <submittedName>
        <fullName evidence="13">Uncharacterized protein</fullName>
    </submittedName>
</protein>
<dbReference type="Pfam" id="PF12705">
    <property type="entry name" value="PDDEXK_1"/>
    <property type="match status" value="1"/>
</dbReference>
<dbReference type="GO" id="GO:0006281">
    <property type="term" value="P:DNA repair"/>
    <property type="evidence" value="ECO:0007669"/>
    <property type="project" value="UniProtKB-KW"/>
</dbReference>
<evidence type="ECO:0000256" key="6">
    <source>
        <dbReference type="ARBA" id="ARBA00022839"/>
    </source>
</evidence>
<evidence type="ECO:0000256" key="9">
    <source>
        <dbReference type="ARBA" id="ARBA00023204"/>
    </source>
</evidence>
<accession>H3NKV2</accession>
<feature type="domain" description="ATP-dependent helicase/deoxyribonuclease subunit B N-terminal" evidence="12">
    <location>
        <begin position="6"/>
        <end position="304"/>
    </location>
</feature>
<feature type="domain" description="PD-(D/E)XK endonuclease-like" evidence="11">
    <location>
        <begin position="852"/>
        <end position="1177"/>
    </location>
</feature>
<evidence type="ECO:0000256" key="10">
    <source>
        <dbReference type="SAM" id="MobiDB-lite"/>
    </source>
</evidence>
<evidence type="ECO:0000256" key="7">
    <source>
        <dbReference type="ARBA" id="ARBA00022840"/>
    </source>
</evidence>
<dbReference type="InterPro" id="IPR049035">
    <property type="entry name" value="ADDB_N"/>
</dbReference>
<keyword evidence="9" id="KW-0234">DNA repair</keyword>
<dbReference type="PANTHER" id="PTHR30591:SF1">
    <property type="entry name" value="RECBCD ENZYME SUBUNIT RECC"/>
    <property type="match status" value="1"/>
</dbReference>
<evidence type="ECO:0000259" key="12">
    <source>
        <dbReference type="Pfam" id="PF21445"/>
    </source>
</evidence>
<dbReference type="OrthoDB" id="9758506at2"/>
<dbReference type="GO" id="GO:0006310">
    <property type="term" value="P:DNA recombination"/>
    <property type="evidence" value="ECO:0007669"/>
    <property type="project" value="TreeGrafter"/>
</dbReference>
<keyword evidence="8" id="KW-0238">DNA-binding</keyword>
<evidence type="ECO:0000256" key="1">
    <source>
        <dbReference type="ARBA" id="ARBA00022722"/>
    </source>
</evidence>
<evidence type="ECO:0000259" key="11">
    <source>
        <dbReference type="Pfam" id="PF12705"/>
    </source>
</evidence>
<dbReference type="GO" id="GO:0004386">
    <property type="term" value="F:helicase activity"/>
    <property type="evidence" value="ECO:0007669"/>
    <property type="project" value="UniProtKB-KW"/>
</dbReference>
<organism evidence="13 14">
    <name type="scientific">Facklamia languida CCUG 37842</name>
    <dbReference type="NCBI Taxonomy" id="883113"/>
    <lineage>
        <taxon>Bacteria</taxon>
        <taxon>Bacillati</taxon>
        <taxon>Bacillota</taxon>
        <taxon>Bacilli</taxon>
        <taxon>Lactobacillales</taxon>
        <taxon>Aerococcaceae</taxon>
        <taxon>Facklamia</taxon>
    </lineage>
</organism>
<dbReference type="PATRIC" id="fig|883113.3.peg.1492"/>
<name>H3NKV2_9LACT</name>
<evidence type="ECO:0000313" key="13">
    <source>
        <dbReference type="EMBL" id="EHR36230.1"/>
    </source>
</evidence>
<evidence type="ECO:0000256" key="5">
    <source>
        <dbReference type="ARBA" id="ARBA00022806"/>
    </source>
</evidence>
<keyword evidence="1" id="KW-0540">Nuclease</keyword>
<dbReference type="GO" id="GO:0005524">
    <property type="term" value="F:ATP binding"/>
    <property type="evidence" value="ECO:0007669"/>
    <property type="project" value="UniProtKB-KW"/>
</dbReference>
<dbReference type="RefSeq" id="WP_006309724.1">
    <property type="nucleotide sequence ID" value="NZ_JH601133.1"/>
</dbReference>
<dbReference type="PANTHER" id="PTHR30591">
    <property type="entry name" value="RECBCD ENZYME SUBUNIT RECC"/>
    <property type="match status" value="1"/>
</dbReference>
<evidence type="ECO:0000256" key="3">
    <source>
        <dbReference type="ARBA" id="ARBA00022763"/>
    </source>
</evidence>
<dbReference type="InterPro" id="IPR027417">
    <property type="entry name" value="P-loop_NTPase"/>
</dbReference>
<dbReference type="InterPro" id="IPR038726">
    <property type="entry name" value="PDDEXK_AddAB-type"/>
</dbReference>
<dbReference type="Pfam" id="PF21445">
    <property type="entry name" value="ADDB_N"/>
    <property type="match status" value="1"/>
</dbReference>
<keyword evidence="7" id="KW-0067">ATP-binding</keyword>
<dbReference type="AlphaFoldDB" id="H3NKV2"/>
<comment type="caution">
    <text evidence="13">The sequence shown here is derived from an EMBL/GenBank/DDBJ whole genome shotgun (WGS) entry which is preliminary data.</text>
</comment>